<dbReference type="PANTHER" id="PTHR43179">
    <property type="entry name" value="RHAMNOSYLTRANSFERASE WBBL"/>
    <property type="match status" value="1"/>
</dbReference>
<evidence type="ECO:0000259" key="2">
    <source>
        <dbReference type="Pfam" id="PF13524"/>
    </source>
</evidence>
<dbReference type="Proteomes" id="UP000077066">
    <property type="component" value="Unassembled WGS sequence"/>
</dbReference>
<dbReference type="InterPro" id="IPR055259">
    <property type="entry name" value="YkvP/CgeB_Glyco_trans-like"/>
</dbReference>
<dbReference type="EMBL" id="LWMT01000283">
    <property type="protein sequence ID" value="KZX10264.1"/>
    <property type="molecule type" value="Genomic_DNA"/>
</dbReference>
<dbReference type="STRING" id="55758.MBFIL_18380"/>
<dbReference type="PATRIC" id="fig|55758.3.peg.2059"/>
<dbReference type="SUPFAM" id="SSF53756">
    <property type="entry name" value="UDP-Glycosyltransferase/glycogen phosphorylase"/>
    <property type="match status" value="1"/>
</dbReference>
<dbReference type="Pfam" id="PF00535">
    <property type="entry name" value="Glycos_transf_2"/>
    <property type="match status" value="1"/>
</dbReference>
<proteinExistence type="predicted"/>
<dbReference type="InterPro" id="IPR001173">
    <property type="entry name" value="Glyco_trans_2-like"/>
</dbReference>
<name>A0A165Z5A3_9EURY</name>
<dbReference type="InterPro" id="IPR029044">
    <property type="entry name" value="Nucleotide-diphossugar_trans"/>
</dbReference>
<reference evidence="3 4" key="1">
    <citation type="submission" date="2016-04" db="EMBL/GenBank/DDBJ databases">
        <title>Genome sequence of Methanobrevibacter filiformis DSM 11501.</title>
        <authorList>
            <person name="Poehlein A."/>
            <person name="Seedorf H."/>
            <person name="Daniel R."/>
        </authorList>
    </citation>
    <scope>NUCLEOTIDE SEQUENCE [LARGE SCALE GENOMIC DNA]</scope>
    <source>
        <strain evidence="3 4">DSM 11501</strain>
    </source>
</reference>
<dbReference type="CDD" id="cd04186">
    <property type="entry name" value="GT_2_like_c"/>
    <property type="match status" value="1"/>
</dbReference>
<sequence>MLINMLIYIAIKEKGNPKKIFKMMKAYHKIKKYNLFDKSYYLEKYPNIAKSNIDPLDHYIYQGYNEKKNPSELFDGNYYLDKNEDVKKTKQNPLIHYVLHGKKEGRQPYGKDDLNITDDNLVKNKIFNGTSLNIGFIVTESLENPRAGDVFTALELGGELEKLNHNVTYIPRNEEYDGSDLDIIINLLHDYDISKIYLKNSCIKIAWMRNWFIKWINTPEIENYDLYLASSKTACDYLNEHLDDEVFLLPIATNIQRFSPKKKEKKYESDYCFTGNYWGCKRDIIKFLNPKSLPYTFKIYGIGWNNIAKFRKYIWDDEGFLDYKELPKVYSSTKVVIDDANHVTKPYGAINSRVFDAIANGTLVITNGVIGSEETFKGLLPSFNSKEELERLLNFYLSNEKERLNKIKELKNFVIKNHTYEIRSLNLLKIIKDNYSKVFEKQEKNAKIIKSQYDIIKNSGKFNENWYLNRYSEVKKMELDPILHYLKHGFKKGYNPSPGFNTKYYMKLYPDIKRSELNPFIHYITHGYKEYRLPKILTLKEQNRTINRLINENKKQIRLKNFSKDSPLVSIIILNRNGADHLKRLFSNFKENICYPNYEVIVVDNNSTDESIEVLNNLDIPITIIKNKKNESFSTGNNKAVNYCKGEFLLFLNNDIETTYGWLNIMMQTSVKNKHRGAVGAKLIYPYIKNKKFRSRSFKIQHAGVFFRELKNGFMEPYHYKRFIDPFNEKINKDYIISTVTGAVLLVKKSLFKEVDGFDENFDYGYEDVDFCIKLIKKGYCNVYSHGSLLFHHENETDTMMNSYLERSYRMMHNRAILSSKHDEWLLKKVMDNKLNKENVFTESRLNIIFLIKSEKDKFKLEKLVDYLNKYGWKTEIRDINTVDAYDINIWADVLISTVSNYYPNELLNSRKNLIKLALIIDNKDNWENSHGLHQYDSILTDKKSINENIISLEPEKFMSFLKNEILDIYR</sequence>
<evidence type="ECO:0000313" key="4">
    <source>
        <dbReference type="Proteomes" id="UP000077066"/>
    </source>
</evidence>
<dbReference type="AlphaFoldDB" id="A0A165Z5A3"/>
<keyword evidence="3" id="KW-0808">Transferase</keyword>
<keyword evidence="4" id="KW-1185">Reference proteome</keyword>
<organism evidence="3 4">
    <name type="scientific">Methanobrevibacter filiformis</name>
    <dbReference type="NCBI Taxonomy" id="55758"/>
    <lineage>
        <taxon>Archaea</taxon>
        <taxon>Methanobacteriati</taxon>
        <taxon>Methanobacteriota</taxon>
        <taxon>Methanomada group</taxon>
        <taxon>Methanobacteria</taxon>
        <taxon>Methanobacteriales</taxon>
        <taxon>Methanobacteriaceae</taxon>
        <taxon>Methanobrevibacter</taxon>
    </lineage>
</organism>
<evidence type="ECO:0000259" key="1">
    <source>
        <dbReference type="Pfam" id="PF00535"/>
    </source>
</evidence>
<feature type="domain" description="Spore protein YkvP/CgeB glycosyl transferase-like" evidence="2">
    <location>
        <begin position="284"/>
        <end position="428"/>
    </location>
</feature>
<gene>
    <name evidence="3" type="primary">wbbL_3</name>
    <name evidence="3" type="ORF">MBFIL_18380</name>
</gene>
<accession>A0A165Z5A3</accession>
<dbReference type="GO" id="GO:0102096">
    <property type="term" value="F:decaprenyl-N-acetyl-alpha-D-glucosaminyl-pyrophosphate:dTDP-alpha-L-rhamnose rhamnosyltransferase activity"/>
    <property type="evidence" value="ECO:0007669"/>
    <property type="project" value="UniProtKB-EC"/>
</dbReference>
<dbReference type="EC" id="2.4.1.289" evidence="3"/>
<dbReference type="Gene3D" id="3.90.550.10">
    <property type="entry name" value="Spore Coat Polysaccharide Biosynthesis Protein SpsA, Chain A"/>
    <property type="match status" value="1"/>
</dbReference>
<comment type="caution">
    <text evidence="3">The sequence shown here is derived from an EMBL/GenBank/DDBJ whole genome shotgun (WGS) entry which is preliminary data.</text>
</comment>
<dbReference type="SUPFAM" id="SSF53448">
    <property type="entry name" value="Nucleotide-diphospho-sugar transferases"/>
    <property type="match status" value="1"/>
</dbReference>
<evidence type="ECO:0000313" key="3">
    <source>
        <dbReference type="EMBL" id="KZX10264.1"/>
    </source>
</evidence>
<keyword evidence="3" id="KW-0328">Glycosyltransferase</keyword>
<dbReference type="PANTHER" id="PTHR43179:SF7">
    <property type="entry name" value="RHAMNOSYLTRANSFERASE WBBL"/>
    <property type="match status" value="1"/>
</dbReference>
<feature type="domain" description="Glycosyltransferase 2-like" evidence="1">
    <location>
        <begin position="570"/>
        <end position="752"/>
    </location>
</feature>
<dbReference type="Pfam" id="PF13524">
    <property type="entry name" value="Glyco_trans_1_2"/>
    <property type="match status" value="1"/>
</dbReference>
<protein>
    <submittedName>
        <fullName evidence="3">N-acetylglucosaminyl-diphospho-decaprenol L-rhamnosyltransferase</fullName>
        <ecNumber evidence="3">2.4.1.289</ecNumber>
    </submittedName>
</protein>